<evidence type="ECO:0000256" key="5">
    <source>
        <dbReference type="ARBA" id="ARBA00021907"/>
    </source>
</evidence>
<dbReference type="InterPro" id="IPR047929">
    <property type="entry name" value="FtsX_actino"/>
</dbReference>
<comment type="similarity">
    <text evidence="3 12">Belongs to the ABC-4 integral membrane protein family. FtsX subfamily.</text>
</comment>
<evidence type="ECO:0000256" key="9">
    <source>
        <dbReference type="ARBA" id="ARBA00022989"/>
    </source>
</evidence>
<name>A0ABP5Q1R7_9MICO</name>
<organism evidence="16 17">
    <name type="scientific">Herbiconiux moechotypicola</name>
    <dbReference type="NCBI Taxonomy" id="637393"/>
    <lineage>
        <taxon>Bacteria</taxon>
        <taxon>Bacillati</taxon>
        <taxon>Actinomycetota</taxon>
        <taxon>Actinomycetes</taxon>
        <taxon>Micrococcales</taxon>
        <taxon>Microbacteriaceae</taxon>
        <taxon>Herbiconiux</taxon>
    </lineage>
</organism>
<evidence type="ECO:0000313" key="16">
    <source>
        <dbReference type="EMBL" id="GAA2223285.1"/>
    </source>
</evidence>
<dbReference type="InterPro" id="IPR004513">
    <property type="entry name" value="FtsX"/>
</dbReference>
<dbReference type="InterPro" id="IPR040690">
    <property type="entry name" value="FtsX_ECD"/>
</dbReference>
<evidence type="ECO:0000256" key="10">
    <source>
        <dbReference type="ARBA" id="ARBA00023136"/>
    </source>
</evidence>
<dbReference type="InterPro" id="IPR003838">
    <property type="entry name" value="ABC3_permease_C"/>
</dbReference>
<comment type="function">
    <text evidence="1">Part of the ABC transporter FtsEX involved in cellular division.</text>
</comment>
<evidence type="ECO:0000256" key="1">
    <source>
        <dbReference type="ARBA" id="ARBA00003552"/>
    </source>
</evidence>
<feature type="transmembrane region" description="Helical" evidence="13">
    <location>
        <begin position="21"/>
        <end position="45"/>
    </location>
</feature>
<gene>
    <name evidence="16" type="primary">ftsX</name>
    <name evidence="16" type="ORF">GCM10009851_03020</name>
</gene>
<dbReference type="PIRSF" id="PIRSF003097">
    <property type="entry name" value="FtsX"/>
    <property type="match status" value="1"/>
</dbReference>
<feature type="transmembrane region" description="Helical" evidence="13">
    <location>
        <begin position="229"/>
        <end position="255"/>
    </location>
</feature>
<accession>A0ABP5Q1R7</accession>
<evidence type="ECO:0000256" key="11">
    <source>
        <dbReference type="ARBA" id="ARBA00023306"/>
    </source>
</evidence>
<dbReference type="RefSeq" id="WP_259477756.1">
    <property type="nucleotide sequence ID" value="NZ_BAAAQY010000001.1"/>
</dbReference>
<keyword evidence="17" id="KW-1185">Reference proteome</keyword>
<proteinExistence type="inferred from homology"/>
<evidence type="ECO:0000259" key="14">
    <source>
        <dbReference type="Pfam" id="PF02687"/>
    </source>
</evidence>
<dbReference type="Pfam" id="PF18075">
    <property type="entry name" value="FtsX_ECD"/>
    <property type="match status" value="1"/>
</dbReference>
<evidence type="ECO:0000256" key="3">
    <source>
        <dbReference type="ARBA" id="ARBA00007379"/>
    </source>
</evidence>
<feature type="transmembrane region" description="Helical" evidence="13">
    <location>
        <begin position="275"/>
        <end position="298"/>
    </location>
</feature>
<evidence type="ECO:0000256" key="7">
    <source>
        <dbReference type="ARBA" id="ARBA00022618"/>
    </source>
</evidence>
<comment type="caution">
    <text evidence="16">The sequence shown here is derived from an EMBL/GenBank/DDBJ whole genome shotgun (WGS) entry which is preliminary data.</text>
</comment>
<dbReference type="EMBL" id="BAAAQY010000001">
    <property type="protein sequence ID" value="GAA2223285.1"/>
    <property type="molecule type" value="Genomic_DNA"/>
</dbReference>
<keyword evidence="6 12" id="KW-1003">Cell membrane</keyword>
<evidence type="ECO:0000259" key="15">
    <source>
        <dbReference type="Pfam" id="PF18075"/>
    </source>
</evidence>
<keyword evidence="7 12" id="KW-0132">Cell division</keyword>
<comment type="subunit">
    <text evidence="4">Forms a membrane-associated complex with FtsE.</text>
</comment>
<evidence type="ECO:0000256" key="2">
    <source>
        <dbReference type="ARBA" id="ARBA00004651"/>
    </source>
</evidence>
<reference evidence="17" key="1">
    <citation type="journal article" date="2019" name="Int. J. Syst. Evol. Microbiol.">
        <title>The Global Catalogue of Microorganisms (GCM) 10K type strain sequencing project: providing services to taxonomists for standard genome sequencing and annotation.</title>
        <authorList>
            <consortium name="The Broad Institute Genomics Platform"/>
            <consortium name="The Broad Institute Genome Sequencing Center for Infectious Disease"/>
            <person name="Wu L."/>
            <person name="Ma J."/>
        </authorList>
    </citation>
    <scope>NUCLEOTIDE SEQUENCE [LARGE SCALE GENOMIC DNA]</scope>
    <source>
        <strain evidence="17">JCM 16117</strain>
    </source>
</reference>
<feature type="transmembrane region" description="Helical" evidence="13">
    <location>
        <begin position="177"/>
        <end position="201"/>
    </location>
</feature>
<keyword evidence="8 13" id="KW-0812">Transmembrane</keyword>
<keyword evidence="10 12" id="KW-0472">Membrane</keyword>
<evidence type="ECO:0000256" key="12">
    <source>
        <dbReference type="PIRNR" id="PIRNR003097"/>
    </source>
</evidence>
<evidence type="ECO:0000256" key="8">
    <source>
        <dbReference type="ARBA" id="ARBA00022692"/>
    </source>
</evidence>
<dbReference type="Pfam" id="PF02687">
    <property type="entry name" value="FtsX"/>
    <property type="match status" value="1"/>
</dbReference>
<sequence>MRFALILGEVGTGLRRNVSMVVSVVLVTFISLTFVGAAILLQMQIGQMKNFWYDKAQVAVYMCTATSLGATCEGGDATQEQIDAVQAQLDSPTLAPFIQESYFENHEQAYENFQEQFAGNAVADYITPELLNQTFWVNLVDPNQSDVLVESLSGMAGVESVTDQRSYLEQIFTILNIASYTAIGIAAVMLVAAVLLIATTIRLSAFSRRREIGIMRLVGASNRFIQTPFVLEGILAAVIGAVLASAAILALVQFVVRDWLAVRLQFTSFVTFDDALIVVPILIVVGAVLAAFSAKFAITRYLKV</sequence>
<keyword evidence="9 13" id="KW-1133">Transmembrane helix</keyword>
<dbReference type="PANTHER" id="PTHR47755:SF1">
    <property type="entry name" value="CELL DIVISION PROTEIN FTSX"/>
    <property type="match status" value="1"/>
</dbReference>
<dbReference type="Gene3D" id="3.30.70.3040">
    <property type="match status" value="1"/>
</dbReference>
<feature type="domain" description="ABC3 transporter permease C-terminal" evidence="14">
    <location>
        <begin position="185"/>
        <end position="294"/>
    </location>
</feature>
<dbReference type="PANTHER" id="PTHR47755">
    <property type="entry name" value="CELL DIVISION PROTEIN FTSX"/>
    <property type="match status" value="1"/>
</dbReference>
<feature type="domain" description="FtsX extracellular" evidence="15">
    <location>
        <begin position="57"/>
        <end position="161"/>
    </location>
</feature>
<protein>
    <recommendedName>
        <fullName evidence="5 12">Cell division protein FtsX</fullName>
    </recommendedName>
</protein>
<dbReference type="NCBIfam" id="NF038346">
    <property type="entry name" value="FtsX_actino"/>
    <property type="match status" value="1"/>
</dbReference>
<evidence type="ECO:0000313" key="17">
    <source>
        <dbReference type="Proteomes" id="UP001500929"/>
    </source>
</evidence>
<evidence type="ECO:0000256" key="6">
    <source>
        <dbReference type="ARBA" id="ARBA00022475"/>
    </source>
</evidence>
<evidence type="ECO:0000256" key="13">
    <source>
        <dbReference type="SAM" id="Phobius"/>
    </source>
</evidence>
<comment type="subcellular location">
    <subcellularLocation>
        <location evidence="2">Cell membrane</location>
        <topology evidence="2">Multi-pass membrane protein</topology>
    </subcellularLocation>
</comment>
<keyword evidence="11 12" id="KW-0131">Cell cycle</keyword>
<dbReference type="Proteomes" id="UP001500929">
    <property type="component" value="Unassembled WGS sequence"/>
</dbReference>
<evidence type="ECO:0000256" key="4">
    <source>
        <dbReference type="ARBA" id="ARBA00011160"/>
    </source>
</evidence>